<dbReference type="InterPro" id="IPR036276">
    <property type="entry name" value="T4_RNaseH_C"/>
</dbReference>
<dbReference type="SUPFAM" id="SSF88723">
    <property type="entry name" value="PIN domain-like"/>
    <property type="match status" value="1"/>
</dbReference>
<dbReference type="GO" id="GO:0004523">
    <property type="term" value="F:RNA-DNA hybrid ribonuclease activity"/>
    <property type="evidence" value="ECO:0007669"/>
    <property type="project" value="UniProtKB-EC"/>
</dbReference>
<organism evidence="3 4">
    <name type="scientific">Rhizobium phage RHph_Y68</name>
    <dbReference type="NCBI Taxonomy" id="2509787"/>
    <lineage>
        <taxon>Viruses</taxon>
        <taxon>Duplodnaviria</taxon>
        <taxon>Heunggongvirae</taxon>
        <taxon>Uroviricota</taxon>
        <taxon>Caudoviricetes</taxon>
        <taxon>Pootjesviridae</taxon>
        <taxon>Staniewskivirinae</taxon>
        <taxon>Trinifflemingvirus</taxon>
        <taxon>Trinifflemingvirus Y68</taxon>
    </lineage>
</organism>
<accession>A0A7S5URL6</accession>
<dbReference type="SUPFAM" id="SSF47807">
    <property type="entry name" value="5' to 3' exonuclease, C-terminal subdomain"/>
    <property type="match status" value="1"/>
</dbReference>
<proteinExistence type="predicted"/>
<dbReference type="Pfam" id="PF02739">
    <property type="entry name" value="5_3_exonuc_N"/>
    <property type="match status" value="1"/>
</dbReference>
<feature type="domain" description="T4 RNase H C-terminal" evidence="2">
    <location>
        <begin position="179"/>
        <end position="284"/>
    </location>
</feature>
<evidence type="ECO:0000313" key="4">
    <source>
        <dbReference type="Proteomes" id="UP000605518"/>
    </source>
</evidence>
<evidence type="ECO:0000313" key="3">
    <source>
        <dbReference type="EMBL" id="QIG67965.1"/>
    </source>
</evidence>
<gene>
    <name evidence="3" type="ORF">EVB55_030</name>
</gene>
<feature type="domain" description="5'-3' exonuclease alpha-helical arch N-terminal" evidence="1">
    <location>
        <begin position="57"/>
        <end position="164"/>
    </location>
</feature>
<sequence length="311" mass="35410">MAILVDYRSVASASMMKGFGMGSLNGANNEALVKSSNEILLGKLRYYNSEFRDEFGELVLCTDANSWRYKIFPHYKGQRKLARINGMDQNPDDPMHAIYDSIHKFWEIICETGPYKCLRINGAEGDDLLAAIAMTPGKHLCISADKDISQLTRFPNVKYYNSLKKQMVNNGPNFWHQLVVRGDGGDGIPNILSDDDTFMVKDKRQRQLRQDVVDKIVDSVDPEETILSMKFSGIFSEQVVLNYRRNKRLIDLTQIPKSLRELVVQKFNSSEPPKRDLVAMLVALKNPQYIGRLSDFVPKRETIDSSSIDIF</sequence>
<dbReference type="InterPro" id="IPR036279">
    <property type="entry name" value="5-3_exonuclease_C_sf"/>
</dbReference>
<evidence type="ECO:0000259" key="1">
    <source>
        <dbReference type="Pfam" id="PF02739"/>
    </source>
</evidence>
<dbReference type="Gene3D" id="3.40.50.1010">
    <property type="entry name" value="5'-nuclease"/>
    <property type="match status" value="1"/>
</dbReference>
<dbReference type="Proteomes" id="UP000605518">
    <property type="component" value="Segment"/>
</dbReference>
<evidence type="ECO:0000259" key="2">
    <source>
        <dbReference type="Pfam" id="PF09293"/>
    </source>
</evidence>
<dbReference type="EMBL" id="MN988486">
    <property type="protein sequence ID" value="QIG67965.1"/>
    <property type="molecule type" value="Genomic_DNA"/>
</dbReference>
<dbReference type="Gene3D" id="1.10.150.20">
    <property type="entry name" value="5' to 3' exonuclease, C-terminal subdomain"/>
    <property type="match status" value="1"/>
</dbReference>
<keyword evidence="3" id="KW-0378">Hydrolase</keyword>
<dbReference type="GO" id="GO:0003677">
    <property type="term" value="F:DNA binding"/>
    <property type="evidence" value="ECO:0007669"/>
    <property type="project" value="InterPro"/>
</dbReference>
<dbReference type="InterPro" id="IPR029060">
    <property type="entry name" value="PIN-like_dom_sf"/>
</dbReference>
<keyword evidence="4" id="KW-1185">Reference proteome</keyword>
<protein>
    <submittedName>
        <fullName evidence="3">Ribonuclease H protein</fullName>
        <ecNumber evidence="3">3.1.26.4</ecNumber>
    </submittedName>
</protein>
<name>A0A7S5URL6_9CAUD</name>
<dbReference type="InterPro" id="IPR020046">
    <property type="entry name" value="5-3_exonucl_a-hlix_arch_N"/>
</dbReference>
<reference evidence="3" key="1">
    <citation type="submission" date="2020-01" db="EMBL/GenBank/DDBJ databases">
        <title>Patterns of diversity and host range of bacteriophage communities associated with bean-nodulatin bacteria.</title>
        <authorList>
            <person name="Vann Cauwenberghe J."/>
            <person name="Santamaria R.I."/>
            <person name="Bustos P."/>
            <person name="Juarez S."/>
            <person name="Gonzalez V."/>
        </authorList>
    </citation>
    <scope>NUCLEOTIDE SEQUENCE</scope>
</reference>
<dbReference type="Pfam" id="PF09293">
    <property type="entry name" value="RNaseH_C"/>
    <property type="match status" value="1"/>
</dbReference>
<dbReference type="EC" id="3.1.26.4" evidence="3"/>